<name>A0A1G2RKS7_9BACT</name>
<dbReference type="EMBL" id="MHUG01000012">
    <property type="protein sequence ID" value="OHA73455.1"/>
    <property type="molecule type" value="Genomic_DNA"/>
</dbReference>
<dbReference type="Proteomes" id="UP000176917">
    <property type="component" value="Unassembled WGS sequence"/>
</dbReference>
<gene>
    <name evidence="1" type="ORF">A3B24_02510</name>
</gene>
<accession>A0A1G2RKS7</accession>
<proteinExistence type="predicted"/>
<reference evidence="1 2" key="1">
    <citation type="journal article" date="2016" name="Nat. Commun.">
        <title>Thousands of microbial genomes shed light on interconnected biogeochemical processes in an aquifer system.</title>
        <authorList>
            <person name="Anantharaman K."/>
            <person name="Brown C.T."/>
            <person name="Hug L.A."/>
            <person name="Sharon I."/>
            <person name="Castelle C.J."/>
            <person name="Probst A.J."/>
            <person name="Thomas B.C."/>
            <person name="Singh A."/>
            <person name="Wilkins M.J."/>
            <person name="Karaoz U."/>
            <person name="Brodie E.L."/>
            <person name="Williams K.H."/>
            <person name="Hubbard S.S."/>
            <person name="Banfield J.F."/>
        </authorList>
    </citation>
    <scope>NUCLEOTIDE SEQUENCE [LARGE SCALE GENOMIC DNA]</scope>
</reference>
<sequence>MLMKEIWPSFQHAKVMERILEGWSLQRWANAHSNWFNVEERNKLTYEDVARMARGGFSRVGPDAEECFRFFVRAHAEIPEDGRRTELLHVLREQCLRNMNLGATPADLLRWVQEYTMVIVHMADIAQVVFSAATSDLSTEWLMHVLAVMPLQTPTGQKVVRDVYTRIARVEESAFAFIDGVQPYVATEDVGRKNPHTPFQEDEHVRSFDVYVSSSDTVAVLIRMDTRASKKTLKGLRTARDVVAQTQKINLQVRVSMPSEADADRPEILTL</sequence>
<organism evidence="1 2">
    <name type="scientific">Candidatus Wildermuthbacteria bacterium RIFCSPLOWO2_01_FULL_48_16</name>
    <dbReference type="NCBI Taxonomy" id="1802461"/>
    <lineage>
        <taxon>Bacteria</taxon>
        <taxon>Candidatus Wildermuthiibacteriota</taxon>
    </lineage>
</organism>
<dbReference type="AlphaFoldDB" id="A0A1G2RKS7"/>
<evidence type="ECO:0000313" key="2">
    <source>
        <dbReference type="Proteomes" id="UP000176917"/>
    </source>
</evidence>
<protein>
    <submittedName>
        <fullName evidence="1">Uncharacterized protein</fullName>
    </submittedName>
</protein>
<comment type="caution">
    <text evidence="1">The sequence shown here is derived from an EMBL/GenBank/DDBJ whole genome shotgun (WGS) entry which is preliminary data.</text>
</comment>
<evidence type="ECO:0000313" key="1">
    <source>
        <dbReference type="EMBL" id="OHA73455.1"/>
    </source>
</evidence>